<proteinExistence type="predicted"/>
<dbReference type="Proteomes" id="UP000617145">
    <property type="component" value="Unassembled WGS sequence"/>
</dbReference>
<evidence type="ECO:0000256" key="1">
    <source>
        <dbReference type="ARBA" id="ARBA00022679"/>
    </source>
</evidence>
<dbReference type="Pfam" id="PF13181">
    <property type="entry name" value="TPR_8"/>
    <property type="match status" value="2"/>
</dbReference>
<dbReference type="SMART" id="SM00028">
    <property type="entry name" value="TPR"/>
    <property type="match status" value="2"/>
</dbReference>
<sequence length="495" mass="54903">MDECPMLPLSNDMTNRILQQAMRYLSQGQISKAKAGFLQLARAQTARPEVYFNLSRIAFEEGDREACLTNLRRAVALDPKSVKLGRHAADRFRRFGAEDDALAAYDRLIAGGDNPLRDQADKAHYLQLLGRFDEAEAIFRKLISKNPDEAQLYRIFLATRTTRPGDPLLRQMERLWKRKTLKGEPRAQLGFALGKALDEAGEIDRAAPCIAEANTIQRELAPYDRDAQDREFARVIAAQESLSAPAADADPATPRPVFVTGMPRSGTTLVERILSAHSDVSAGGELGLALRLAYGVFGAGEKMTDIAAADPAKIKRFGALYSRFARRDVPGNSPVITDKSILSYLVTGLIHSALPGARIIVVQRDPRDIALSIWRNHFPTGVHRYGNDLADIAHAIKRFRAQVDQWKTALPGVIHEIRYEDLVAEPEAQSRALVSAAGLDWQDACLDFHTQTSAVRTLSVSQVRQPIYTGSAEGWRKYEAALQPFFDAWGDTPWD</sequence>
<accession>A0A8J2ZJG5</accession>
<dbReference type="RefSeq" id="WP_229673096.1">
    <property type="nucleotide sequence ID" value="NZ_BMJV01000003.1"/>
</dbReference>
<dbReference type="PANTHER" id="PTHR12788">
    <property type="entry name" value="PROTEIN-TYROSINE SULFOTRANSFERASE 2"/>
    <property type="match status" value="1"/>
</dbReference>
<dbReference type="EMBL" id="BMJV01000003">
    <property type="protein sequence ID" value="GGG71148.1"/>
    <property type="molecule type" value="Genomic_DNA"/>
</dbReference>
<reference evidence="3" key="2">
    <citation type="submission" date="2020-09" db="EMBL/GenBank/DDBJ databases">
        <authorList>
            <person name="Sun Q."/>
            <person name="Zhou Y."/>
        </authorList>
    </citation>
    <scope>NUCLEOTIDE SEQUENCE</scope>
    <source>
        <strain evidence="3">CGMCC 1.15762</strain>
    </source>
</reference>
<dbReference type="PANTHER" id="PTHR12788:SF10">
    <property type="entry name" value="PROTEIN-TYROSINE SULFOTRANSFERASE"/>
    <property type="match status" value="1"/>
</dbReference>
<reference evidence="3" key="1">
    <citation type="journal article" date="2014" name="Int. J. Syst. Evol. Microbiol.">
        <title>Complete genome sequence of Corynebacterium casei LMG S-19264T (=DSM 44701T), isolated from a smear-ripened cheese.</title>
        <authorList>
            <consortium name="US DOE Joint Genome Institute (JGI-PGF)"/>
            <person name="Walter F."/>
            <person name="Albersmeier A."/>
            <person name="Kalinowski J."/>
            <person name="Ruckert C."/>
        </authorList>
    </citation>
    <scope>NUCLEOTIDE SEQUENCE</scope>
    <source>
        <strain evidence="3">CGMCC 1.15762</strain>
    </source>
</reference>
<name>A0A8J2ZJG5_9RHOB</name>
<dbReference type="SUPFAM" id="SSF48452">
    <property type="entry name" value="TPR-like"/>
    <property type="match status" value="1"/>
</dbReference>
<dbReference type="Pfam" id="PF13469">
    <property type="entry name" value="Sulfotransfer_3"/>
    <property type="match status" value="1"/>
</dbReference>
<dbReference type="InterPro" id="IPR026634">
    <property type="entry name" value="TPST-like"/>
</dbReference>
<dbReference type="InterPro" id="IPR011990">
    <property type="entry name" value="TPR-like_helical_dom_sf"/>
</dbReference>
<dbReference type="Gene3D" id="1.25.40.10">
    <property type="entry name" value="Tetratricopeptide repeat domain"/>
    <property type="match status" value="1"/>
</dbReference>
<organism evidence="3 4">
    <name type="scientific">Salipiger pallidus</name>
    <dbReference type="NCBI Taxonomy" id="1775170"/>
    <lineage>
        <taxon>Bacteria</taxon>
        <taxon>Pseudomonadati</taxon>
        <taxon>Pseudomonadota</taxon>
        <taxon>Alphaproteobacteria</taxon>
        <taxon>Rhodobacterales</taxon>
        <taxon>Roseobacteraceae</taxon>
        <taxon>Salipiger</taxon>
    </lineage>
</organism>
<protein>
    <submittedName>
        <fullName evidence="3">Sulfotransferase</fullName>
    </submittedName>
</protein>
<dbReference type="AlphaFoldDB" id="A0A8J2ZJG5"/>
<feature type="repeat" description="TPR" evidence="2">
    <location>
        <begin position="48"/>
        <end position="81"/>
    </location>
</feature>
<evidence type="ECO:0000313" key="4">
    <source>
        <dbReference type="Proteomes" id="UP000617145"/>
    </source>
</evidence>
<keyword evidence="4" id="KW-1185">Reference proteome</keyword>
<evidence type="ECO:0000313" key="3">
    <source>
        <dbReference type="EMBL" id="GGG71148.1"/>
    </source>
</evidence>
<dbReference type="GO" id="GO:0008476">
    <property type="term" value="F:protein-tyrosine sulfotransferase activity"/>
    <property type="evidence" value="ECO:0007669"/>
    <property type="project" value="InterPro"/>
</dbReference>
<evidence type="ECO:0000256" key="2">
    <source>
        <dbReference type="PROSITE-ProRule" id="PRU00339"/>
    </source>
</evidence>
<dbReference type="InterPro" id="IPR019734">
    <property type="entry name" value="TPR_rpt"/>
</dbReference>
<dbReference type="Gene3D" id="3.40.50.300">
    <property type="entry name" value="P-loop containing nucleotide triphosphate hydrolases"/>
    <property type="match status" value="1"/>
</dbReference>
<keyword evidence="2" id="KW-0802">TPR repeat</keyword>
<dbReference type="InterPro" id="IPR027417">
    <property type="entry name" value="P-loop_NTPase"/>
</dbReference>
<gene>
    <name evidence="3" type="ORF">GCM10011415_18680</name>
</gene>
<keyword evidence="1" id="KW-0808">Transferase</keyword>
<dbReference type="SUPFAM" id="SSF52540">
    <property type="entry name" value="P-loop containing nucleoside triphosphate hydrolases"/>
    <property type="match status" value="1"/>
</dbReference>
<dbReference type="PROSITE" id="PS50005">
    <property type="entry name" value="TPR"/>
    <property type="match status" value="1"/>
</dbReference>
<comment type="caution">
    <text evidence="3">The sequence shown here is derived from an EMBL/GenBank/DDBJ whole genome shotgun (WGS) entry which is preliminary data.</text>
</comment>